<organism evidence="1 2">
    <name type="scientific">Candidatus Galligastranaerophilus intestinavium</name>
    <dbReference type="NCBI Taxonomy" id="2840836"/>
    <lineage>
        <taxon>Bacteria</taxon>
        <taxon>Candidatus Galligastranaerophilus</taxon>
    </lineage>
</organism>
<proteinExistence type="predicted"/>
<evidence type="ECO:0000313" key="2">
    <source>
        <dbReference type="Proteomes" id="UP000886865"/>
    </source>
</evidence>
<name>A0A9D1FJL9_9BACT</name>
<evidence type="ECO:0000313" key="1">
    <source>
        <dbReference type="EMBL" id="HIS75026.1"/>
    </source>
</evidence>
<sequence>MNIVKVLDDYSKTDDQRELVEYLKGVLPSTVCYEPIKNKDFIRKYMTPLNDFVIYTTAMPCTDTRRVLM</sequence>
<gene>
    <name evidence="1" type="ORF">IAA86_08415</name>
</gene>
<dbReference type="EMBL" id="DVJQ01000073">
    <property type="protein sequence ID" value="HIS75026.1"/>
    <property type="molecule type" value="Genomic_DNA"/>
</dbReference>
<comment type="caution">
    <text evidence="1">The sequence shown here is derived from an EMBL/GenBank/DDBJ whole genome shotgun (WGS) entry which is preliminary data.</text>
</comment>
<dbReference type="Proteomes" id="UP000886865">
    <property type="component" value="Unassembled WGS sequence"/>
</dbReference>
<reference evidence="1" key="2">
    <citation type="journal article" date="2021" name="PeerJ">
        <title>Extensive microbial diversity within the chicken gut microbiome revealed by metagenomics and culture.</title>
        <authorList>
            <person name="Gilroy R."/>
            <person name="Ravi A."/>
            <person name="Getino M."/>
            <person name="Pursley I."/>
            <person name="Horton D.L."/>
            <person name="Alikhan N.F."/>
            <person name="Baker D."/>
            <person name="Gharbi K."/>
            <person name="Hall N."/>
            <person name="Watson M."/>
            <person name="Adriaenssens E.M."/>
            <person name="Foster-Nyarko E."/>
            <person name="Jarju S."/>
            <person name="Secka A."/>
            <person name="Antonio M."/>
            <person name="Oren A."/>
            <person name="Chaudhuri R.R."/>
            <person name="La Ragione R."/>
            <person name="Hildebrand F."/>
            <person name="Pallen M.J."/>
        </authorList>
    </citation>
    <scope>NUCLEOTIDE SEQUENCE</scope>
    <source>
        <strain evidence="1">CHK152-2871</strain>
    </source>
</reference>
<accession>A0A9D1FJL9</accession>
<dbReference type="AlphaFoldDB" id="A0A9D1FJL9"/>
<reference evidence="1" key="1">
    <citation type="submission" date="2020-10" db="EMBL/GenBank/DDBJ databases">
        <authorList>
            <person name="Gilroy R."/>
        </authorList>
    </citation>
    <scope>NUCLEOTIDE SEQUENCE</scope>
    <source>
        <strain evidence="1">CHK152-2871</strain>
    </source>
</reference>
<protein>
    <submittedName>
        <fullName evidence="1">Uncharacterized protein</fullName>
    </submittedName>
</protein>